<dbReference type="PANTHER" id="PTHR43791:SF27">
    <property type="entry name" value="TRANSPORTER, PUTATIVE (AFU_ORTHOLOGUE AFUA_2G15730)-RELATED"/>
    <property type="match status" value="1"/>
</dbReference>
<feature type="domain" description="Major facilitator superfamily (MFS) profile" evidence="8">
    <location>
        <begin position="171"/>
        <end position="604"/>
    </location>
</feature>
<feature type="region of interest" description="Disordered" evidence="6">
    <location>
        <begin position="99"/>
        <end position="145"/>
    </location>
</feature>
<feature type="region of interest" description="Disordered" evidence="6">
    <location>
        <begin position="1"/>
        <end position="77"/>
    </location>
</feature>
<evidence type="ECO:0000256" key="2">
    <source>
        <dbReference type="ARBA" id="ARBA00022448"/>
    </source>
</evidence>
<dbReference type="Gene3D" id="1.20.1250.20">
    <property type="entry name" value="MFS general substrate transporter like domains"/>
    <property type="match status" value="2"/>
</dbReference>
<feature type="compositionally biased region" description="Acidic residues" evidence="6">
    <location>
        <begin position="67"/>
        <end position="76"/>
    </location>
</feature>
<dbReference type="AlphaFoldDB" id="A0AA40C160"/>
<keyword evidence="5 7" id="KW-0472">Membrane</keyword>
<feature type="transmembrane region" description="Helical" evidence="7">
    <location>
        <begin position="404"/>
        <end position="427"/>
    </location>
</feature>
<evidence type="ECO:0000313" key="10">
    <source>
        <dbReference type="Proteomes" id="UP001174934"/>
    </source>
</evidence>
<dbReference type="GO" id="GO:0022857">
    <property type="term" value="F:transmembrane transporter activity"/>
    <property type="evidence" value="ECO:0007669"/>
    <property type="project" value="InterPro"/>
</dbReference>
<feature type="transmembrane region" description="Helical" evidence="7">
    <location>
        <begin position="265"/>
        <end position="287"/>
    </location>
</feature>
<evidence type="ECO:0000256" key="7">
    <source>
        <dbReference type="SAM" id="Phobius"/>
    </source>
</evidence>
<dbReference type="EMBL" id="JAULSR010000004">
    <property type="protein sequence ID" value="KAK0621546.1"/>
    <property type="molecule type" value="Genomic_DNA"/>
</dbReference>
<feature type="transmembrane region" description="Helical" evidence="7">
    <location>
        <begin position="332"/>
        <end position="353"/>
    </location>
</feature>
<feature type="transmembrane region" description="Helical" evidence="7">
    <location>
        <begin position="479"/>
        <end position="497"/>
    </location>
</feature>
<proteinExistence type="predicted"/>
<comment type="caution">
    <text evidence="9">The sequence shown here is derived from an EMBL/GenBank/DDBJ whole genome shotgun (WGS) entry which is preliminary data.</text>
</comment>
<dbReference type="InterPro" id="IPR011701">
    <property type="entry name" value="MFS"/>
</dbReference>
<feature type="region of interest" description="Disordered" evidence="6">
    <location>
        <begin position="607"/>
        <end position="647"/>
    </location>
</feature>
<comment type="subcellular location">
    <subcellularLocation>
        <location evidence="1">Membrane</location>
        <topology evidence="1">Multi-pass membrane protein</topology>
    </subcellularLocation>
</comment>
<feature type="transmembrane region" description="Helical" evidence="7">
    <location>
        <begin position="210"/>
        <end position="232"/>
    </location>
</feature>
<feature type="compositionally biased region" description="Basic and acidic residues" evidence="6">
    <location>
        <begin position="99"/>
        <end position="112"/>
    </location>
</feature>
<feature type="compositionally biased region" description="Low complexity" evidence="6">
    <location>
        <begin position="38"/>
        <end position="66"/>
    </location>
</feature>
<feature type="transmembrane region" description="Helical" evidence="7">
    <location>
        <begin position="576"/>
        <end position="598"/>
    </location>
</feature>
<dbReference type="Pfam" id="PF07690">
    <property type="entry name" value="MFS_1"/>
    <property type="match status" value="1"/>
</dbReference>
<accession>A0AA40C160</accession>
<feature type="compositionally biased region" description="Basic residues" evidence="6">
    <location>
        <begin position="132"/>
        <end position="143"/>
    </location>
</feature>
<feature type="transmembrane region" description="Helical" evidence="7">
    <location>
        <begin position="299"/>
        <end position="320"/>
    </location>
</feature>
<feature type="compositionally biased region" description="Polar residues" evidence="6">
    <location>
        <begin position="691"/>
        <end position="700"/>
    </location>
</feature>
<protein>
    <submittedName>
        <fullName evidence="9">Major facilitator superfamily domain-containing protein</fullName>
    </submittedName>
</protein>
<name>A0AA40C160_9PEZI</name>
<feature type="transmembrane region" description="Helical" evidence="7">
    <location>
        <begin position="239"/>
        <end position="259"/>
    </location>
</feature>
<feature type="compositionally biased region" description="Acidic residues" evidence="6">
    <location>
        <begin position="612"/>
        <end position="628"/>
    </location>
</feature>
<feature type="transmembrane region" description="Helical" evidence="7">
    <location>
        <begin position="546"/>
        <end position="564"/>
    </location>
</feature>
<keyword evidence="2" id="KW-0813">Transport</keyword>
<dbReference type="InterPro" id="IPR020846">
    <property type="entry name" value="MFS_dom"/>
</dbReference>
<dbReference type="PROSITE" id="PS50850">
    <property type="entry name" value="MFS"/>
    <property type="match status" value="1"/>
</dbReference>
<organism evidence="9 10">
    <name type="scientific">Bombardia bombarda</name>
    <dbReference type="NCBI Taxonomy" id="252184"/>
    <lineage>
        <taxon>Eukaryota</taxon>
        <taxon>Fungi</taxon>
        <taxon>Dikarya</taxon>
        <taxon>Ascomycota</taxon>
        <taxon>Pezizomycotina</taxon>
        <taxon>Sordariomycetes</taxon>
        <taxon>Sordariomycetidae</taxon>
        <taxon>Sordariales</taxon>
        <taxon>Lasiosphaeriaceae</taxon>
        <taxon>Bombardia</taxon>
    </lineage>
</organism>
<evidence type="ECO:0000256" key="1">
    <source>
        <dbReference type="ARBA" id="ARBA00004141"/>
    </source>
</evidence>
<dbReference type="FunFam" id="1.20.1250.20:FF:000013">
    <property type="entry name" value="MFS general substrate transporter"/>
    <property type="match status" value="1"/>
</dbReference>
<feature type="transmembrane region" description="Helical" evidence="7">
    <location>
        <begin position="447"/>
        <end position="467"/>
    </location>
</feature>
<evidence type="ECO:0000256" key="3">
    <source>
        <dbReference type="ARBA" id="ARBA00022692"/>
    </source>
</evidence>
<dbReference type="SUPFAM" id="SSF103473">
    <property type="entry name" value="MFS general substrate transporter"/>
    <property type="match status" value="1"/>
</dbReference>
<feature type="transmembrane region" description="Helical" evidence="7">
    <location>
        <begin position="509"/>
        <end position="534"/>
    </location>
</feature>
<feature type="compositionally biased region" description="Low complexity" evidence="6">
    <location>
        <begin position="383"/>
        <end position="396"/>
    </location>
</feature>
<evidence type="ECO:0000259" key="8">
    <source>
        <dbReference type="PROSITE" id="PS50850"/>
    </source>
</evidence>
<keyword evidence="10" id="KW-1185">Reference proteome</keyword>
<sequence length="713" mass="77328">MVSLHQHRQAPAGDDDRSTGTSRPLLLNPLYGGGIGNDGSDNSNSRWQDETTPSSSTQTSDMMTPDTDSEDDDEDDHVAVPGVLYDHDMIGPEEYEMSERRFSEKQQQHGDYESTDDMLNDGNDVAESSGGRRQRGRQGRRRGASFSTTASFQLYTPDEEKAVVRKFDRRLVIFVALLYMLSFLDRSNIGNARIAGMDDDLQTSPPRSGMYEWALSAFYIAYIAFEWMSLLWRLIPAHIYISVLVLSWGLVASLQAVAVSYPMLIFLRTLLGIGEAGFTGIPFYLSFFFKRDELAFRTAIFISAAPLATSFASSLAWLIIKLGESSPVAPWRLLFLVEGFPSVLVAIIAWNVIPDSPQTASYLTKREKKVARLRLRREKEPDSSSSSSPTTTTRPRGGLNTHDLLSVLLDPVAWLTAAIFFLTNMAYSSLPVFLPTILTAMGHDALSAQALAAPPYLAAFLIVLATAHASDAMRARAPLLIAHALASAAGYGVLALADSSYLNLSPGSMVRYLAVYPAAIGFFNVVVLTIAWSINNQRNESRQGGGFALLQVVGQCGPLVGTRLYPDGDAPYYTRGMRVCAGAMLGVAVLAGVLRWYLVRLNRRADGKGEGEEMSEEEGGDRGEEEEALVGGAATRRRKGGGGSGGGGASFRFKILLKVVKNGKSSPTNSCEVAGYETPRGGFTSRGIGAGSSSITSQSREGGARTYEPRWSA</sequence>
<dbReference type="FunFam" id="1.20.1250.20:FF:000018">
    <property type="entry name" value="MFS transporter permease"/>
    <property type="match status" value="1"/>
</dbReference>
<dbReference type="PANTHER" id="PTHR43791">
    <property type="entry name" value="PERMEASE-RELATED"/>
    <property type="match status" value="1"/>
</dbReference>
<evidence type="ECO:0000313" key="9">
    <source>
        <dbReference type="EMBL" id="KAK0621546.1"/>
    </source>
</evidence>
<dbReference type="InterPro" id="IPR036259">
    <property type="entry name" value="MFS_trans_sf"/>
</dbReference>
<reference evidence="9" key="1">
    <citation type="submission" date="2023-06" db="EMBL/GenBank/DDBJ databases">
        <title>Genome-scale phylogeny and comparative genomics of the fungal order Sordariales.</title>
        <authorList>
            <consortium name="Lawrence Berkeley National Laboratory"/>
            <person name="Hensen N."/>
            <person name="Bonometti L."/>
            <person name="Westerberg I."/>
            <person name="Brannstrom I.O."/>
            <person name="Guillou S."/>
            <person name="Cros-Aarteil S."/>
            <person name="Calhoun S."/>
            <person name="Haridas S."/>
            <person name="Kuo A."/>
            <person name="Mondo S."/>
            <person name="Pangilinan J."/>
            <person name="Riley R."/>
            <person name="LaButti K."/>
            <person name="Andreopoulos B."/>
            <person name="Lipzen A."/>
            <person name="Chen C."/>
            <person name="Yanf M."/>
            <person name="Daum C."/>
            <person name="Ng V."/>
            <person name="Clum A."/>
            <person name="Steindorff A."/>
            <person name="Ohm R."/>
            <person name="Martin F."/>
            <person name="Silar P."/>
            <person name="Natvig D."/>
            <person name="Lalanne C."/>
            <person name="Gautier V."/>
            <person name="Ament-velasquez S.L."/>
            <person name="Kruys A."/>
            <person name="Hutchinson M.I."/>
            <person name="Powell A.J."/>
            <person name="Barry K."/>
            <person name="Miller A.N."/>
            <person name="Grigoriev I.V."/>
            <person name="Debuchy R."/>
            <person name="Gladieux P."/>
            <person name="Thoren M.H."/>
            <person name="Johannesson H."/>
        </authorList>
    </citation>
    <scope>NUCLEOTIDE SEQUENCE</scope>
    <source>
        <strain evidence="9">SMH3391-2</strain>
    </source>
</reference>
<feature type="region of interest" description="Disordered" evidence="6">
    <location>
        <begin position="663"/>
        <end position="713"/>
    </location>
</feature>
<dbReference type="Proteomes" id="UP001174934">
    <property type="component" value="Unassembled WGS sequence"/>
</dbReference>
<dbReference type="GO" id="GO:0016020">
    <property type="term" value="C:membrane"/>
    <property type="evidence" value="ECO:0007669"/>
    <property type="project" value="UniProtKB-SubCell"/>
</dbReference>
<keyword evidence="3 7" id="KW-0812">Transmembrane</keyword>
<evidence type="ECO:0000256" key="4">
    <source>
        <dbReference type="ARBA" id="ARBA00022989"/>
    </source>
</evidence>
<gene>
    <name evidence="9" type="ORF">B0T17DRAFT_641528</name>
</gene>
<evidence type="ECO:0000256" key="5">
    <source>
        <dbReference type="ARBA" id="ARBA00023136"/>
    </source>
</evidence>
<feature type="region of interest" description="Disordered" evidence="6">
    <location>
        <begin position="374"/>
        <end position="398"/>
    </location>
</feature>
<feature type="transmembrane region" description="Helical" evidence="7">
    <location>
        <begin position="171"/>
        <end position="190"/>
    </location>
</feature>
<evidence type="ECO:0000256" key="6">
    <source>
        <dbReference type="SAM" id="MobiDB-lite"/>
    </source>
</evidence>
<keyword evidence="4 7" id="KW-1133">Transmembrane helix</keyword>